<feature type="compositionally biased region" description="Basic and acidic residues" evidence="9">
    <location>
        <begin position="332"/>
        <end position="347"/>
    </location>
</feature>
<dbReference type="PANTHER" id="PTHR36326:SF4">
    <property type="entry name" value="PROTEIN POLLENLESS 3-LIKE 1"/>
    <property type="match status" value="1"/>
</dbReference>
<sequence length="612" mass="68851">MWGNNDENVVPARRFFTPPAAWRPPRSPGVAMPMSETRSCKRDLFHVIHKVPEGDSPYVRAKHVQLIEKDPSRAISLFWSAINSGDRIDSALKDMAVVMKQLDRSDEAIEAIRSFRHLCPTDSQESIDNLLIELYKRAGRIEEEIEMLQKKLKNIEDGIIFGGRRTKIARSQGKKIQITVGGEKSRVLGNLAWAYLQQHNYGLAEKYYRKALSMEPDKNKQCNLAICLMHMNRIPEARSLLQAVEAGSKPMDDSYAKSFERASEMLTELDLQPVPKPSLWNRNDKRCLMLPPTNGDQDHRSGSVDSIRRPGHTEERLPSVHNNMRRSSHVGHPSERPRFTRRTREDGSCSNGTATPSAKKNAFASPALQTQPRDSYWGLDRSDQRRERREEEGAVRNLNAFASPALQTQPGSNYRGFNSNDQRRESRGEEGAVRNLSVELVDQSDATEKTLEKVAEGSRGGSGVTVIGELERGEAAGSDRILGQNSSTRPPRKTWADMVEEEEQQSLAEEKLNQMFSELKLGQEEYNDENVNANILHRGSPMNLTPALCQKLDNGLDSDVEDGHDTPGGSAVLSRNATVRRSLSFEDGEEKDTKRRTRLQVFREITPSPDSP</sequence>
<name>A0A9Q0G463_9ROSI</name>
<dbReference type="Proteomes" id="UP001141552">
    <property type="component" value="Unassembled WGS sequence"/>
</dbReference>
<evidence type="ECO:0000256" key="2">
    <source>
        <dbReference type="ARBA" id="ARBA00022737"/>
    </source>
</evidence>
<feature type="compositionally biased region" description="Basic and acidic residues" evidence="9">
    <location>
        <begin position="296"/>
        <end position="318"/>
    </location>
</feature>
<dbReference type="EMBL" id="JAKUCV010002600">
    <property type="protein sequence ID" value="KAJ4842060.1"/>
    <property type="molecule type" value="Genomic_DNA"/>
</dbReference>
<evidence type="ECO:0000256" key="5">
    <source>
        <dbReference type="ARBA" id="ARBA00023242"/>
    </source>
</evidence>
<dbReference type="PANTHER" id="PTHR36326">
    <property type="entry name" value="PROTEIN POLLENLESS 3-LIKE 2"/>
    <property type="match status" value="1"/>
</dbReference>
<keyword evidence="5" id="KW-0539">Nucleus</keyword>
<comment type="caution">
    <text evidence="10">The sequence shown here is derived from an EMBL/GenBank/DDBJ whole genome shotgun (WGS) entry which is preliminary data.</text>
</comment>
<feature type="compositionally biased region" description="Polar residues" evidence="9">
    <location>
        <begin position="348"/>
        <end position="358"/>
    </location>
</feature>
<dbReference type="InterPro" id="IPR044961">
    <property type="entry name" value="MS5/SDI1"/>
</dbReference>
<dbReference type="GO" id="GO:0005634">
    <property type="term" value="C:nucleus"/>
    <property type="evidence" value="ECO:0007669"/>
    <property type="project" value="UniProtKB-SubCell"/>
</dbReference>
<dbReference type="PROSITE" id="PS50005">
    <property type="entry name" value="TPR"/>
    <property type="match status" value="1"/>
</dbReference>
<dbReference type="Pfam" id="PF00515">
    <property type="entry name" value="TPR_1"/>
    <property type="match status" value="1"/>
</dbReference>
<evidence type="ECO:0000256" key="1">
    <source>
        <dbReference type="ARBA" id="ARBA00004123"/>
    </source>
</evidence>
<dbReference type="SUPFAM" id="SSF48452">
    <property type="entry name" value="TPR-like"/>
    <property type="match status" value="1"/>
</dbReference>
<evidence type="ECO:0000313" key="10">
    <source>
        <dbReference type="EMBL" id="KAJ4842060.1"/>
    </source>
</evidence>
<evidence type="ECO:0008006" key="12">
    <source>
        <dbReference type="Google" id="ProtNLM"/>
    </source>
</evidence>
<evidence type="ECO:0000256" key="6">
    <source>
        <dbReference type="ARBA" id="ARBA00025750"/>
    </source>
</evidence>
<feature type="compositionally biased region" description="Basic and acidic residues" evidence="9">
    <location>
        <begin position="380"/>
        <end position="394"/>
    </location>
</feature>
<accession>A0A9Q0G463</accession>
<keyword evidence="2" id="KW-0677">Repeat</keyword>
<keyword evidence="4 8" id="KW-0175">Coiled coil</keyword>
<comment type="similarity">
    <text evidence="6">Belongs to the MS5 protein family.</text>
</comment>
<evidence type="ECO:0000256" key="8">
    <source>
        <dbReference type="SAM" id="Coils"/>
    </source>
</evidence>
<feature type="compositionally biased region" description="Polar residues" evidence="9">
    <location>
        <begin position="405"/>
        <end position="420"/>
    </location>
</feature>
<dbReference type="AlphaFoldDB" id="A0A9Q0G463"/>
<dbReference type="InterPro" id="IPR019734">
    <property type="entry name" value="TPR_rpt"/>
</dbReference>
<dbReference type="SMART" id="SM00028">
    <property type="entry name" value="TPR"/>
    <property type="match status" value="1"/>
</dbReference>
<dbReference type="Gene3D" id="1.25.40.10">
    <property type="entry name" value="Tetratricopeptide repeat domain"/>
    <property type="match status" value="2"/>
</dbReference>
<comment type="subcellular location">
    <subcellularLocation>
        <location evidence="1">Nucleus</location>
    </subcellularLocation>
</comment>
<feature type="coiled-coil region" evidence="8">
    <location>
        <begin position="131"/>
        <end position="158"/>
    </location>
</feature>
<evidence type="ECO:0000256" key="9">
    <source>
        <dbReference type="SAM" id="MobiDB-lite"/>
    </source>
</evidence>
<dbReference type="OrthoDB" id="1620277at2759"/>
<feature type="region of interest" description="Disordered" evidence="9">
    <location>
        <begin position="555"/>
        <end position="612"/>
    </location>
</feature>
<reference evidence="10" key="1">
    <citation type="submission" date="2022-02" db="EMBL/GenBank/DDBJ databases">
        <authorList>
            <person name="Henning P.M."/>
            <person name="McCubbin A.G."/>
            <person name="Shore J.S."/>
        </authorList>
    </citation>
    <scope>NUCLEOTIDE SEQUENCE</scope>
    <source>
        <strain evidence="10">F60SS</strain>
        <tissue evidence="10">Leaves</tissue>
    </source>
</reference>
<reference evidence="10" key="2">
    <citation type="journal article" date="2023" name="Plants (Basel)">
        <title>Annotation of the Turnera subulata (Passifloraceae) Draft Genome Reveals the S-Locus Evolved after the Divergence of Turneroideae from Passifloroideae in a Stepwise Manner.</title>
        <authorList>
            <person name="Henning P.M."/>
            <person name="Roalson E.H."/>
            <person name="Mir W."/>
            <person name="McCubbin A.G."/>
            <person name="Shore J.S."/>
        </authorList>
    </citation>
    <scope>NUCLEOTIDE SEQUENCE</scope>
    <source>
        <strain evidence="10">F60SS</strain>
    </source>
</reference>
<evidence type="ECO:0000256" key="4">
    <source>
        <dbReference type="ARBA" id="ARBA00023054"/>
    </source>
</evidence>
<evidence type="ECO:0000313" key="11">
    <source>
        <dbReference type="Proteomes" id="UP001141552"/>
    </source>
</evidence>
<keyword evidence="11" id="KW-1185">Reference proteome</keyword>
<keyword evidence="3 7" id="KW-0802">TPR repeat</keyword>
<feature type="repeat" description="TPR" evidence="7">
    <location>
        <begin position="185"/>
        <end position="218"/>
    </location>
</feature>
<feature type="region of interest" description="Disordered" evidence="9">
    <location>
        <begin position="291"/>
        <end position="432"/>
    </location>
</feature>
<organism evidence="10 11">
    <name type="scientific">Turnera subulata</name>
    <dbReference type="NCBI Taxonomy" id="218843"/>
    <lineage>
        <taxon>Eukaryota</taxon>
        <taxon>Viridiplantae</taxon>
        <taxon>Streptophyta</taxon>
        <taxon>Embryophyta</taxon>
        <taxon>Tracheophyta</taxon>
        <taxon>Spermatophyta</taxon>
        <taxon>Magnoliopsida</taxon>
        <taxon>eudicotyledons</taxon>
        <taxon>Gunneridae</taxon>
        <taxon>Pentapetalae</taxon>
        <taxon>rosids</taxon>
        <taxon>fabids</taxon>
        <taxon>Malpighiales</taxon>
        <taxon>Passifloraceae</taxon>
        <taxon>Turnera</taxon>
    </lineage>
</organism>
<evidence type="ECO:0000256" key="3">
    <source>
        <dbReference type="ARBA" id="ARBA00022803"/>
    </source>
</evidence>
<feature type="compositionally biased region" description="Basic and acidic residues" evidence="9">
    <location>
        <begin position="421"/>
        <end position="432"/>
    </location>
</feature>
<evidence type="ECO:0000256" key="7">
    <source>
        <dbReference type="PROSITE-ProRule" id="PRU00339"/>
    </source>
</evidence>
<protein>
    <recommendedName>
        <fullName evidence="12">Protein POLLENLESS 3</fullName>
    </recommendedName>
</protein>
<gene>
    <name evidence="10" type="ORF">Tsubulata_044121</name>
</gene>
<dbReference type="InterPro" id="IPR011990">
    <property type="entry name" value="TPR-like_helical_dom_sf"/>
</dbReference>
<proteinExistence type="inferred from homology"/>